<comment type="caution">
    <text evidence="1">The sequence shown here is derived from an EMBL/GenBank/DDBJ whole genome shotgun (WGS) entry which is preliminary data.</text>
</comment>
<dbReference type="EMBL" id="JAHESC010000052">
    <property type="protein sequence ID" value="MBT1689984.1"/>
    <property type="molecule type" value="Genomic_DNA"/>
</dbReference>
<evidence type="ECO:0000313" key="1">
    <source>
        <dbReference type="EMBL" id="MBT1689984.1"/>
    </source>
</evidence>
<organism evidence="1 2">
    <name type="scientific">Dawidia soli</name>
    <dbReference type="NCBI Taxonomy" id="2782352"/>
    <lineage>
        <taxon>Bacteria</taxon>
        <taxon>Pseudomonadati</taxon>
        <taxon>Bacteroidota</taxon>
        <taxon>Cytophagia</taxon>
        <taxon>Cytophagales</taxon>
        <taxon>Chryseotaleaceae</taxon>
        <taxon>Dawidia</taxon>
    </lineage>
</organism>
<name>A0AAP2DDE9_9BACT</name>
<dbReference type="RefSeq" id="WP_254093204.1">
    <property type="nucleotide sequence ID" value="NZ_JAHESC010000052.1"/>
</dbReference>
<proteinExistence type="predicted"/>
<reference evidence="1 2" key="1">
    <citation type="submission" date="2021-05" db="EMBL/GenBank/DDBJ databases">
        <title>A Polyphasic approach of four new species of the genus Ohtaekwangia: Ohtaekwangia histidinii sp. nov., Ohtaekwangia cretensis sp. nov., Ohtaekwangia indiensis sp. nov., Ohtaekwangia reichenbachii sp. nov. from diverse environment.</title>
        <authorList>
            <person name="Octaviana S."/>
        </authorList>
    </citation>
    <scope>NUCLEOTIDE SEQUENCE [LARGE SCALE GENOMIC DNA]</scope>
    <source>
        <strain evidence="1 2">PWU37</strain>
    </source>
</reference>
<dbReference type="Proteomes" id="UP001319180">
    <property type="component" value="Unassembled WGS sequence"/>
</dbReference>
<dbReference type="AlphaFoldDB" id="A0AAP2DDE9"/>
<keyword evidence="2" id="KW-1185">Reference proteome</keyword>
<sequence length="45" mass="5272">MQAYICYLGGIRRKFEAMETENNINNHELIIEVITWTALIAIVLY</sequence>
<protein>
    <submittedName>
        <fullName evidence="1">Uncharacterized protein</fullName>
    </submittedName>
</protein>
<evidence type="ECO:0000313" key="2">
    <source>
        <dbReference type="Proteomes" id="UP001319180"/>
    </source>
</evidence>
<gene>
    <name evidence="1" type="ORF">KK078_25700</name>
</gene>
<accession>A0AAP2DDE9</accession>